<feature type="repeat" description="TPR" evidence="1">
    <location>
        <begin position="114"/>
        <end position="147"/>
    </location>
</feature>
<dbReference type="InterPro" id="IPR019734">
    <property type="entry name" value="TPR_rpt"/>
</dbReference>
<dbReference type="Pfam" id="PF13432">
    <property type="entry name" value="TPR_16"/>
    <property type="match status" value="6"/>
</dbReference>
<protein>
    <submittedName>
        <fullName evidence="3">Outer membrane protein assembly factor BamD (BamD/ComL family)</fullName>
    </submittedName>
</protein>
<dbReference type="AlphaFoldDB" id="A0A327X5V1"/>
<dbReference type="PANTHER" id="PTHR12558:SF13">
    <property type="entry name" value="CELL DIVISION CYCLE PROTEIN 27 HOMOLOG"/>
    <property type="match status" value="1"/>
</dbReference>
<sequence length="1011" mass="114401">MRPNPFGKAFQLSVLVTCSVLSIPVSAQRTLSYTEPDALYRNGLEWFEKNNYAAARQEFMQYLERKKPITNISDQNAVSAEYYIALTGLYLDIPEAEVQVDRFVKNHREHPKAGLLYGDLGKYYFDKGDYDRAITFLEKAIRNNQNAYGQAESKYLLAMAYYSKQDLQQALPLLNQIKQDPGLEQAPAASYYAGVINFRQGNYQEAIGDFRRIEKNPTYQNEVPNWIVQSMYKGGRYDDLLAYSQPLLQRNRGNAAQLAEVALFTAEVFYKKGDYAKAIPYYKQYSNIKGRSVPPAVQFRHGDALFKTGDYQGAIATLKNVAAGKDTLAQYSAYRLGISYLQTGNANFALNAFDQSARLAFNKAIQEESAFNHAKLQLDLNNGGDAVREFTEFLKRYPDSKFENESNELLSEAYFSSNNYGAAIAYIEGLRRRTPRINASYQRITYNQAVNDFNAERYEQALANFDKSLKYPVDADLKNNALFWKAETFSAQRNYDEAIPLYQQVTRNGAANAELQGKSLYALGYAAYNKKNYAQAITYFRDFISKSGTSDKQALEDATVRVADSYFATKNYNEAMRYYDNAIAQGRIDRDYAAYQKGMILAFMERDTEAKAQFEKVLTQFPNSRYADDALFQMANVDFEKGAYQASIRGFSRLINDKPKSYLIPAALLKRATASTNLQLYEPAIQDYRRILDQYGGSPSASGALLGLQNALSDAGRADEFSSTLSSYKKNNPGSTDLQKVEFENAKGLYFNEKYQQAITTLQQFIDDNPNSPLVFEARYYLADSYYRTNDQANALKYYYTVISDNKSDFVTRAASRAADIERQQKNYPRAVRNYRTVLAQSKSKNEQSQAVLGLMDTYYATGNYDSTQVLAREVLAMGNVVPGAQNRAQLALGKVAYAKGDYKQATTEFEKTIALAKDEQGAEANYWIADILYRTKKYKESIDVLLRFNSDFATHEYWKGKGFILVADNNVAQNELAQAKAVLNSIIENAENPEIVNEAKQKLAAIDNKN</sequence>
<dbReference type="InterPro" id="IPR011990">
    <property type="entry name" value="TPR-like_helical_dom_sf"/>
</dbReference>
<dbReference type="OrthoDB" id="9814448at2"/>
<dbReference type="SMART" id="SM00028">
    <property type="entry name" value="TPR"/>
    <property type="match status" value="13"/>
</dbReference>
<evidence type="ECO:0000256" key="1">
    <source>
        <dbReference type="PROSITE-ProRule" id="PRU00339"/>
    </source>
</evidence>
<proteinExistence type="predicted"/>
<dbReference type="EMBL" id="QLMC01000002">
    <property type="protein sequence ID" value="RAK00483.1"/>
    <property type="molecule type" value="Genomic_DNA"/>
</dbReference>
<feature type="chain" id="PRO_5016433685" evidence="2">
    <location>
        <begin position="28"/>
        <end position="1011"/>
    </location>
</feature>
<feature type="signal peptide" evidence="2">
    <location>
        <begin position="1"/>
        <end position="27"/>
    </location>
</feature>
<dbReference type="PANTHER" id="PTHR12558">
    <property type="entry name" value="CELL DIVISION CYCLE 16,23,27"/>
    <property type="match status" value="1"/>
</dbReference>
<feature type="repeat" description="TPR" evidence="1">
    <location>
        <begin position="887"/>
        <end position="920"/>
    </location>
</feature>
<evidence type="ECO:0000313" key="3">
    <source>
        <dbReference type="EMBL" id="RAK00483.1"/>
    </source>
</evidence>
<dbReference type="Proteomes" id="UP000248790">
    <property type="component" value="Unassembled WGS sequence"/>
</dbReference>
<name>A0A327X5V1_LARAB</name>
<comment type="caution">
    <text evidence="3">The sequence shown here is derived from an EMBL/GenBank/DDBJ whole genome shotgun (WGS) entry which is preliminary data.</text>
</comment>
<dbReference type="RefSeq" id="WP_111628219.1">
    <property type="nucleotide sequence ID" value="NZ_QLMC01000002.1"/>
</dbReference>
<keyword evidence="4" id="KW-1185">Reference proteome</keyword>
<evidence type="ECO:0000313" key="4">
    <source>
        <dbReference type="Proteomes" id="UP000248790"/>
    </source>
</evidence>
<dbReference type="Gene3D" id="1.25.40.10">
    <property type="entry name" value="Tetratricopeptide repeat domain"/>
    <property type="match status" value="8"/>
</dbReference>
<gene>
    <name evidence="3" type="ORF">LX87_02189</name>
</gene>
<keyword evidence="2" id="KW-0732">Signal</keyword>
<organism evidence="3 4">
    <name type="scientific">Larkinella arboricola</name>
    <dbReference type="NCBI Taxonomy" id="643671"/>
    <lineage>
        <taxon>Bacteria</taxon>
        <taxon>Pseudomonadati</taxon>
        <taxon>Bacteroidota</taxon>
        <taxon>Cytophagia</taxon>
        <taxon>Cytophagales</taxon>
        <taxon>Spirosomataceae</taxon>
        <taxon>Larkinella</taxon>
    </lineage>
</organism>
<evidence type="ECO:0000256" key="2">
    <source>
        <dbReference type="SAM" id="SignalP"/>
    </source>
</evidence>
<dbReference type="SUPFAM" id="SSF48452">
    <property type="entry name" value="TPR-like"/>
    <property type="match status" value="4"/>
</dbReference>
<reference evidence="3 4" key="1">
    <citation type="submission" date="2018-06" db="EMBL/GenBank/DDBJ databases">
        <title>Genomic Encyclopedia of Archaeal and Bacterial Type Strains, Phase II (KMG-II): from individual species to whole genera.</title>
        <authorList>
            <person name="Goeker M."/>
        </authorList>
    </citation>
    <scope>NUCLEOTIDE SEQUENCE [LARGE SCALE GENOMIC DNA]</scope>
    <source>
        <strain evidence="3 4">DSM 21851</strain>
    </source>
</reference>
<accession>A0A327X5V1</accession>
<dbReference type="PROSITE" id="PS50005">
    <property type="entry name" value="TPR"/>
    <property type="match status" value="2"/>
</dbReference>
<keyword evidence="1" id="KW-0802">TPR repeat</keyword>
<dbReference type="Pfam" id="PF13174">
    <property type="entry name" value="TPR_6"/>
    <property type="match status" value="1"/>
</dbReference>
<dbReference type="SUPFAM" id="SSF81901">
    <property type="entry name" value="HCP-like"/>
    <property type="match status" value="1"/>
</dbReference>